<organism evidence="2 3">
    <name type="scientific">Stutzerimonas stutzeri</name>
    <name type="common">Pseudomonas stutzeri</name>
    <dbReference type="NCBI Taxonomy" id="316"/>
    <lineage>
        <taxon>Bacteria</taxon>
        <taxon>Pseudomonadati</taxon>
        <taxon>Pseudomonadota</taxon>
        <taxon>Gammaproteobacteria</taxon>
        <taxon>Pseudomonadales</taxon>
        <taxon>Pseudomonadaceae</taxon>
        <taxon>Stutzerimonas</taxon>
    </lineage>
</organism>
<feature type="transmembrane region" description="Helical" evidence="1">
    <location>
        <begin position="6"/>
        <end position="29"/>
    </location>
</feature>
<feature type="transmembrane region" description="Helical" evidence="1">
    <location>
        <begin position="74"/>
        <end position="97"/>
    </location>
</feature>
<dbReference type="EMBL" id="POUW01000012">
    <property type="protein sequence ID" value="PNG03117.1"/>
    <property type="molecule type" value="Genomic_DNA"/>
</dbReference>
<dbReference type="InterPro" id="IPR045919">
    <property type="entry name" value="DUF6338"/>
</dbReference>
<reference evidence="2 3" key="1">
    <citation type="submission" date="2018-01" db="EMBL/GenBank/DDBJ databases">
        <title>Denitrification phenotypes of diverse strains of Pseudomonas stutzeri.</title>
        <authorList>
            <person name="Milligan D.A."/>
            <person name="Bergaust L."/>
            <person name="Bakken L.R."/>
            <person name="Frostegard A."/>
        </authorList>
    </citation>
    <scope>NUCLEOTIDE SEQUENCE [LARGE SCALE GENOMIC DNA]</scope>
    <source>
        <strain evidence="2 3">28a3</strain>
    </source>
</reference>
<gene>
    <name evidence="2" type="ORF">CXL00_22010</name>
</gene>
<evidence type="ECO:0000313" key="2">
    <source>
        <dbReference type="EMBL" id="PNG03117.1"/>
    </source>
</evidence>
<dbReference type="OrthoDB" id="6506297at2"/>
<proteinExistence type="predicted"/>
<evidence type="ECO:0000313" key="3">
    <source>
        <dbReference type="Proteomes" id="UP000235897"/>
    </source>
</evidence>
<keyword evidence="1" id="KW-0812">Transmembrane</keyword>
<comment type="caution">
    <text evidence="2">The sequence shown here is derived from an EMBL/GenBank/DDBJ whole genome shotgun (WGS) entry which is preliminary data.</text>
</comment>
<keyword evidence="1" id="KW-0472">Membrane</keyword>
<name>A0A2N8SKU5_STUST</name>
<protein>
    <submittedName>
        <fullName evidence="2">Uncharacterized protein</fullName>
    </submittedName>
</protein>
<sequence length="194" mass="22396">MDIWEIDKLILFIAFVIPGFISIKAYQLLFPSVTVSTSDQLIDAVAYSSINYALLIFPILGVENSLLKEAHPTLYHTFYIFVLFLAPIAWVLIWRFLRTREFFQRNAPHPTAKPWDYVFLQRKPYWVKIHLKDGTIIAGRYAEKSFASSAPAEEQIYLEETWVINDKGGFERPKNNTAGVIVLSSEISHLELRN</sequence>
<dbReference type="Proteomes" id="UP000235897">
    <property type="component" value="Unassembled WGS sequence"/>
</dbReference>
<dbReference type="RefSeq" id="WP_080656801.1">
    <property type="nucleotide sequence ID" value="NZ_JAMOIG010000026.1"/>
</dbReference>
<feature type="transmembrane region" description="Helical" evidence="1">
    <location>
        <begin position="41"/>
        <end position="62"/>
    </location>
</feature>
<dbReference type="AlphaFoldDB" id="A0A2N8SKU5"/>
<dbReference type="Pfam" id="PF19865">
    <property type="entry name" value="DUF6338"/>
    <property type="match status" value="1"/>
</dbReference>
<keyword evidence="1" id="KW-1133">Transmembrane helix</keyword>
<accession>A0A2N8SKU5</accession>
<evidence type="ECO:0000256" key="1">
    <source>
        <dbReference type="SAM" id="Phobius"/>
    </source>
</evidence>